<dbReference type="InterPro" id="IPR048332">
    <property type="entry name" value="GD_AH_C"/>
</dbReference>
<protein>
    <submittedName>
        <fullName evidence="2">UxaA family hydrolase</fullName>
    </submittedName>
</protein>
<evidence type="ECO:0000313" key="3">
    <source>
        <dbReference type="EMBL" id="HAF2206736.1"/>
    </source>
</evidence>
<evidence type="ECO:0000313" key="4">
    <source>
        <dbReference type="EMBL" id="HAF2571838.1"/>
    </source>
</evidence>
<organism evidence="2">
    <name type="scientific">Salmonella enterica</name>
    <name type="common">Salmonella choleraesuis</name>
    <dbReference type="NCBI Taxonomy" id="28901"/>
    <lineage>
        <taxon>Bacteria</taxon>
        <taxon>Pseudomonadati</taxon>
        <taxon>Pseudomonadota</taxon>
        <taxon>Gammaproteobacteria</taxon>
        <taxon>Enterobacterales</taxon>
        <taxon>Enterobacteriaceae</taxon>
        <taxon>Salmonella</taxon>
    </lineage>
</organism>
<dbReference type="EMBL" id="DAAUOA010000039">
    <property type="protein sequence ID" value="HAF2206736.1"/>
    <property type="molecule type" value="Genomic_DNA"/>
</dbReference>
<keyword evidence="2" id="KW-0378">Hydrolase</keyword>
<reference evidence="2" key="2">
    <citation type="submission" date="2020-02" db="EMBL/GenBank/DDBJ databases">
        <authorList>
            <consortium name="NCBI Pathogen Detection Project"/>
        </authorList>
    </citation>
    <scope>NUCLEOTIDE SEQUENCE</scope>
    <source>
        <strain evidence="4">MA.05/00002289</strain>
        <strain evidence="3">MA.CK_01/00000941</strain>
        <strain evidence="2">MA.CK_95/00012903</strain>
    </source>
</reference>
<dbReference type="EMBL" id="DAAUMU010000041">
    <property type="protein sequence ID" value="HAF1420410.1"/>
    <property type="molecule type" value="Genomic_DNA"/>
</dbReference>
<evidence type="ECO:0000259" key="1">
    <source>
        <dbReference type="Pfam" id="PF20629"/>
    </source>
</evidence>
<evidence type="ECO:0000313" key="2">
    <source>
        <dbReference type="EMBL" id="HAF1420410.1"/>
    </source>
</evidence>
<sequence>MMVFTTGRGTPIGTQIMPVIKVMANDITWQKMSDNIDLCVSAFLTGSSSDSEERLRILEEVIHVVNGKMTKSEVFGFNDLAISRVCNYV</sequence>
<dbReference type="GO" id="GO:0019698">
    <property type="term" value="P:D-galacturonate catabolic process"/>
    <property type="evidence" value="ECO:0007669"/>
    <property type="project" value="TreeGrafter"/>
</dbReference>
<gene>
    <name evidence="3" type="ORF">G8N85_004803</name>
    <name evidence="2" type="ORF">G9B68_004910</name>
    <name evidence="4" type="ORF">G9E70_004820</name>
</gene>
<reference evidence="2" key="1">
    <citation type="journal article" date="2018" name="Genome Biol.">
        <title>SKESA: strategic k-mer extension for scrupulous assemblies.</title>
        <authorList>
            <person name="Souvorov A."/>
            <person name="Agarwala R."/>
            <person name="Lipman D.J."/>
        </authorList>
    </citation>
    <scope>NUCLEOTIDE SEQUENCE</scope>
    <source>
        <strain evidence="4">MA.05/00002289</strain>
        <strain evidence="3">MA.CK_01/00000941</strain>
        <strain evidence="2">MA.CK_95/00012903</strain>
    </source>
</reference>
<feature type="domain" description="D-galactarate/Altronate dehydratase C-terminal" evidence="1">
    <location>
        <begin position="1"/>
        <end position="84"/>
    </location>
</feature>
<comment type="caution">
    <text evidence="2">The sequence shown here is derived from an EMBL/GenBank/DDBJ whole genome shotgun (WGS) entry which is preliminary data.</text>
</comment>
<proteinExistence type="predicted"/>
<dbReference type="PANTHER" id="PTHR30536:SF5">
    <property type="entry name" value="ALTRONATE DEHYDRATASE"/>
    <property type="match status" value="1"/>
</dbReference>
<dbReference type="Pfam" id="PF20629">
    <property type="entry name" value="GD_AH_C"/>
    <property type="match status" value="1"/>
</dbReference>
<dbReference type="PANTHER" id="PTHR30536">
    <property type="entry name" value="ALTRONATE/GALACTARATE DEHYDRATASE"/>
    <property type="match status" value="1"/>
</dbReference>
<dbReference type="AlphaFoldDB" id="A0A742LIF6"/>
<dbReference type="InterPro" id="IPR052172">
    <property type="entry name" value="UxaA_altronate/galactarate_dh"/>
</dbReference>
<accession>A0A742LIF6</accession>
<dbReference type="EMBL" id="DAAUPK010000032">
    <property type="protein sequence ID" value="HAF2571838.1"/>
    <property type="molecule type" value="Genomic_DNA"/>
</dbReference>
<dbReference type="GO" id="GO:0016787">
    <property type="term" value="F:hydrolase activity"/>
    <property type="evidence" value="ECO:0007669"/>
    <property type="project" value="UniProtKB-KW"/>
</dbReference>
<name>A0A742LIF6_SALER</name>